<feature type="chain" id="PRO_5044795900" evidence="7">
    <location>
        <begin position="20"/>
        <end position="307"/>
    </location>
</feature>
<evidence type="ECO:0000256" key="4">
    <source>
        <dbReference type="ARBA" id="ARBA00023136"/>
    </source>
</evidence>
<feature type="transmembrane region" description="Helical" evidence="6">
    <location>
        <begin position="50"/>
        <end position="76"/>
    </location>
</feature>
<organism evidence="8 9">
    <name type="scientific">Cichlidogyrus casuarinus</name>
    <dbReference type="NCBI Taxonomy" id="1844966"/>
    <lineage>
        <taxon>Eukaryota</taxon>
        <taxon>Metazoa</taxon>
        <taxon>Spiralia</taxon>
        <taxon>Lophotrochozoa</taxon>
        <taxon>Platyhelminthes</taxon>
        <taxon>Monogenea</taxon>
        <taxon>Monopisthocotylea</taxon>
        <taxon>Dactylogyridea</taxon>
        <taxon>Ancyrocephalidae</taxon>
        <taxon>Cichlidogyrus</taxon>
    </lineage>
</organism>
<feature type="region of interest" description="Disordered" evidence="5">
    <location>
        <begin position="172"/>
        <end position="192"/>
    </location>
</feature>
<evidence type="ECO:0000313" key="8">
    <source>
        <dbReference type="EMBL" id="KAL3315513.1"/>
    </source>
</evidence>
<evidence type="ECO:0000256" key="6">
    <source>
        <dbReference type="SAM" id="Phobius"/>
    </source>
</evidence>
<dbReference type="InterPro" id="IPR018499">
    <property type="entry name" value="Tetraspanin/Peripherin"/>
</dbReference>
<dbReference type="EMBL" id="JBJKFK010000734">
    <property type="protein sequence ID" value="KAL3315513.1"/>
    <property type="molecule type" value="Genomic_DNA"/>
</dbReference>
<comment type="caution">
    <text evidence="8">The sequence shown here is derived from an EMBL/GenBank/DDBJ whole genome shotgun (WGS) entry which is preliminary data.</text>
</comment>
<dbReference type="GO" id="GO:0016020">
    <property type="term" value="C:membrane"/>
    <property type="evidence" value="ECO:0007669"/>
    <property type="project" value="UniProtKB-SubCell"/>
</dbReference>
<comment type="subcellular location">
    <subcellularLocation>
        <location evidence="1">Membrane</location>
        <topology evidence="1">Multi-pass membrane protein</topology>
    </subcellularLocation>
</comment>
<evidence type="ECO:0000256" key="7">
    <source>
        <dbReference type="SAM" id="SignalP"/>
    </source>
</evidence>
<keyword evidence="3 6" id="KW-1133">Transmembrane helix</keyword>
<keyword evidence="2 6" id="KW-0812">Transmembrane</keyword>
<evidence type="ECO:0000256" key="1">
    <source>
        <dbReference type="ARBA" id="ARBA00004141"/>
    </source>
</evidence>
<dbReference type="InterPro" id="IPR008952">
    <property type="entry name" value="Tetraspanin_EC2_sf"/>
</dbReference>
<name>A0ABD2Q7S6_9PLAT</name>
<evidence type="ECO:0000256" key="2">
    <source>
        <dbReference type="ARBA" id="ARBA00022692"/>
    </source>
</evidence>
<accession>A0ABD2Q7S6</accession>
<feature type="transmembrane region" description="Helical" evidence="6">
    <location>
        <begin position="276"/>
        <end position="297"/>
    </location>
</feature>
<feature type="compositionally biased region" description="Basic and acidic residues" evidence="5">
    <location>
        <begin position="178"/>
        <end position="188"/>
    </location>
</feature>
<dbReference type="SUPFAM" id="SSF48652">
    <property type="entry name" value="Tetraspanin"/>
    <property type="match status" value="1"/>
</dbReference>
<evidence type="ECO:0000256" key="3">
    <source>
        <dbReference type="ARBA" id="ARBA00022989"/>
    </source>
</evidence>
<keyword evidence="9" id="KW-1185">Reference proteome</keyword>
<reference evidence="8 9" key="1">
    <citation type="submission" date="2024-11" db="EMBL/GenBank/DDBJ databases">
        <title>Adaptive evolution of stress response genes in parasites aligns with host niche diversity.</title>
        <authorList>
            <person name="Hahn C."/>
            <person name="Resl P."/>
        </authorList>
    </citation>
    <scope>NUCLEOTIDE SEQUENCE [LARGE SCALE GENOMIC DNA]</scope>
    <source>
        <strain evidence="8">EGGRZ-B1_66</strain>
        <tissue evidence="8">Body</tissue>
    </source>
</reference>
<evidence type="ECO:0000256" key="5">
    <source>
        <dbReference type="SAM" id="MobiDB-lite"/>
    </source>
</evidence>
<dbReference type="Pfam" id="PF00335">
    <property type="entry name" value="Tetraspanin"/>
    <property type="match status" value="1"/>
</dbReference>
<dbReference type="Gene3D" id="1.10.1450.10">
    <property type="entry name" value="Tetraspanin"/>
    <property type="match status" value="1"/>
</dbReference>
<feature type="signal peptide" evidence="7">
    <location>
        <begin position="1"/>
        <end position="19"/>
    </location>
</feature>
<protein>
    <submittedName>
        <fullName evidence="8">Uncharacterized protein</fullName>
    </submittedName>
</protein>
<sequence>MALACFHLTFMLFGASTHGNRIHKIEEVVNSAPMIEIISTWKIISFDRSLALTFCLINAAIVVFNVLGIFAGLVLVNHEKGLIVLYCICCFFISGLCLILAVVFAADSNISQSKLVKVHKDAVIHLYNARPMKTHGHGHGHGHAAPSFEHHPNPQHLAAIHGTYENATQAKVNGTTGKPKENKSEPIHKRSGMKLSQQHNSFTLLFDEFQRKVRCCGIASYRDFAHLNNPLDGNAVVPSSCCKEGEDCSANPRRDNSYIDISCDSIILQIGHATHFSMVAAFLFSFGVYSLLLLYSLGLANMVMIQK</sequence>
<keyword evidence="7" id="KW-0732">Signal</keyword>
<evidence type="ECO:0000313" key="9">
    <source>
        <dbReference type="Proteomes" id="UP001626550"/>
    </source>
</evidence>
<proteinExistence type="predicted"/>
<dbReference type="AlphaFoldDB" id="A0ABD2Q7S6"/>
<feature type="non-terminal residue" evidence="8">
    <location>
        <position position="307"/>
    </location>
</feature>
<dbReference type="Proteomes" id="UP001626550">
    <property type="component" value="Unassembled WGS sequence"/>
</dbReference>
<feature type="transmembrane region" description="Helical" evidence="6">
    <location>
        <begin position="83"/>
        <end position="106"/>
    </location>
</feature>
<gene>
    <name evidence="8" type="ORF">Ciccas_005849</name>
</gene>
<keyword evidence="4 6" id="KW-0472">Membrane</keyword>